<gene>
    <name evidence="2" type="ORF">EUTSA_v10002738mg</name>
</gene>
<evidence type="ECO:0000313" key="2">
    <source>
        <dbReference type="EMBL" id="ESQ36888.1"/>
    </source>
</evidence>
<evidence type="ECO:0000313" key="3">
    <source>
        <dbReference type="Proteomes" id="UP000030689"/>
    </source>
</evidence>
<keyword evidence="3" id="KW-1185">Reference proteome</keyword>
<name>V4LAT2_EUTSA</name>
<feature type="region of interest" description="Disordered" evidence="1">
    <location>
        <begin position="1"/>
        <end position="29"/>
    </location>
</feature>
<sequence length="99" mass="11082">MEISSSVRILSSTKGLGGRDQDPIVPTNSEAPEKMKLKQFEGLFGDLEQFSYPKVELEQYPTGLRIASRMLFTVKSFLLAQKCISFLLAQKCTEKFTTG</sequence>
<organism evidence="2 3">
    <name type="scientific">Eutrema salsugineum</name>
    <name type="common">Saltwater cress</name>
    <name type="synonym">Sisymbrium salsugineum</name>
    <dbReference type="NCBI Taxonomy" id="72664"/>
    <lineage>
        <taxon>Eukaryota</taxon>
        <taxon>Viridiplantae</taxon>
        <taxon>Streptophyta</taxon>
        <taxon>Embryophyta</taxon>
        <taxon>Tracheophyta</taxon>
        <taxon>Spermatophyta</taxon>
        <taxon>Magnoliopsida</taxon>
        <taxon>eudicotyledons</taxon>
        <taxon>Gunneridae</taxon>
        <taxon>Pentapetalae</taxon>
        <taxon>rosids</taxon>
        <taxon>malvids</taxon>
        <taxon>Brassicales</taxon>
        <taxon>Brassicaceae</taxon>
        <taxon>Eutremeae</taxon>
        <taxon>Eutrema</taxon>
    </lineage>
</organism>
<evidence type="ECO:0000256" key="1">
    <source>
        <dbReference type="SAM" id="MobiDB-lite"/>
    </source>
</evidence>
<feature type="compositionally biased region" description="Polar residues" evidence="1">
    <location>
        <begin position="1"/>
        <end position="14"/>
    </location>
</feature>
<dbReference type="InterPro" id="IPR029063">
    <property type="entry name" value="SAM-dependent_MTases_sf"/>
</dbReference>
<dbReference type="Proteomes" id="UP000030689">
    <property type="component" value="Unassembled WGS sequence"/>
</dbReference>
<dbReference type="EMBL" id="KI517609">
    <property type="protein sequence ID" value="ESQ36888.1"/>
    <property type="molecule type" value="Genomic_DNA"/>
</dbReference>
<protein>
    <submittedName>
        <fullName evidence="2">Uncharacterized protein</fullName>
    </submittedName>
</protein>
<dbReference type="KEGG" id="eus:EUTSA_v10002738mg"/>
<reference evidence="2 3" key="1">
    <citation type="journal article" date="2013" name="Front. Plant Sci.">
        <title>The Reference Genome of the Halophytic Plant Eutrema salsugineum.</title>
        <authorList>
            <person name="Yang R."/>
            <person name="Jarvis D.E."/>
            <person name="Chen H."/>
            <person name="Beilstein M.A."/>
            <person name="Grimwood J."/>
            <person name="Jenkins J."/>
            <person name="Shu S."/>
            <person name="Prochnik S."/>
            <person name="Xin M."/>
            <person name="Ma C."/>
            <person name="Schmutz J."/>
            <person name="Wing R.A."/>
            <person name="Mitchell-Olds T."/>
            <person name="Schumaker K.S."/>
            <person name="Wang X."/>
        </authorList>
    </citation>
    <scope>NUCLEOTIDE SEQUENCE [LARGE SCALE GENOMIC DNA]</scope>
</reference>
<accession>V4LAT2</accession>
<dbReference type="AlphaFoldDB" id="V4LAT2"/>
<proteinExistence type="predicted"/>
<dbReference type="STRING" id="72664.V4LAT2"/>
<dbReference type="Gramene" id="ESQ36888">
    <property type="protein sequence ID" value="ESQ36888"/>
    <property type="gene ID" value="EUTSA_v10002738mg"/>
</dbReference>
<dbReference type="Gene3D" id="3.40.50.150">
    <property type="entry name" value="Vaccinia Virus protein VP39"/>
    <property type="match status" value="1"/>
</dbReference>